<dbReference type="CDD" id="cd00570">
    <property type="entry name" value="GST_N_family"/>
    <property type="match status" value="1"/>
</dbReference>
<dbReference type="PANTHER" id="PTHR43968:SF6">
    <property type="entry name" value="GLUTATHIONE S-TRANSFERASE OMEGA"/>
    <property type="match status" value="1"/>
</dbReference>
<dbReference type="Proteomes" id="UP000515292">
    <property type="component" value="Chromosome"/>
</dbReference>
<keyword evidence="4" id="KW-1185">Reference proteome</keyword>
<evidence type="ECO:0000313" key="4">
    <source>
        <dbReference type="Proteomes" id="UP000515292"/>
    </source>
</evidence>
<dbReference type="Pfam" id="PF13417">
    <property type="entry name" value="GST_N_3"/>
    <property type="match status" value="1"/>
</dbReference>
<name>A0A7G5IFS5_9SPHN</name>
<dbReference type="InterPro" id="IPR004045">
    <property type="entry name" value="Glutathione_S-Trfase_N"/>
</dbReference>
<protein>
    <submittedName>
        <fullName evidence="3">Glutathione S-transferase family protein</fullName>
    </submittedName>
</protein>
<reference evidence="3 4" key="1">
    <citation type="submission" date="2020-07" db="EMBL/GenBank/DDBJ databases">
        <title>Complete genome sequence for Sandaracinobacter sp. M6.</title>
        <authorList>
            <person name="Tang Y."/>
            <person name="Liu Q."/>
            <person name="Guo Z."/>
            <person name="Lei P."/>
            <person name="Huang B."/>
        </authorList>
    </citation>
    <scope>NUCLEOTIDE SEQUENCE [LARGE SCALE GENOMIC DNA]</scope>
    <source>
        <strain evidence="3 4">M6</strain>
    </source>
</reference>
<gene>
    <name evidence="3" type="ORF">H3309_12705</name>
</gene>
<dbReference type="KEGG" id="sand:H3309_12705"/>
<dbReference type="Gene3D" id="3.40.30.10">
    <property type="entry name" value="Glutaredoxin"/>
    <property type="match status" value="1"/>
</dbReference>
<proteinExistence type="predicted"/>
<dbReference type="PROSITE" id="PS50405">
    <property type="entry name" value="GST_CTER"/>
    <property type="match status" value="1"/>
</dbReference>
<organism evidence="3 4">
    <name type="scientific">Sandaracinobacteroides saxicola</name>
    <dbReference type="NCBI Taxonomy" id="2759707"/>
    <lineage>
        <taxon>Bacteria</taxon>
        <taxon>Pseudomonadati</taxon>
        <taxon>Pseudomonadota</taxon>
        <taxon>Alphaproteobacteria</taxon>
        <taxon>Sphingomonadales</taxon>
        <taxon>Sphingosinicellaceae</taxon>
        <taxon>Sandaracinobacteroides</taxon>
    </lineage>
</organism>
<dbReference type="InterPro" id="IPR036249">
    <property type="entry name" value="Thioredoxin-like_sf"/>
</dbReference>
<dbReference type="AlphaFoldDB" id="A0A7G5IFS5"/>
<dbReference type="InterPro" id="IPR040079">
    <property type="entry name" value="Glutathione_S-Trfase"/>
</dbReference>
<dbReference type="InterPro" id="IPR036282">
    <property type="entry name" value="Glutathione-S-Trfase_C_sf"/>
</dbReference>
<dbReference type="GO" id="GO:0016740">
    <property type="term" value="F:transferase activity"/>
    <property type="evidence" value="ECO:0007669"/>
    <property type="project" value="UniProtKB-KW"/>
</dbReference>
<sequence>MKLYGGALSPFVQRVLLVAKVKGVALPLEPAPGGIKSPEYRALNPMGKMPTLLDGDMALPESAVIAEYLDEVLSGPSVLGATPQDRAHVRLISRLADLYLYANLGPLFGARQNPDALPPAMAKLAEGMDYLDALLPRRAVPGFTLIDASLIPLFFFFEALDGSAGTARLIADRPHLAAWWAAAKASEIGAATLAEMGAALKAFMAPSK</sequence>
<dbReference type="GO" id="GO:0005737">
    <property type="term" value="C:cytoplasm"/>
    <property type="evidence" value="ECO:0007669"/>
    <property type="project" value="TreeGrafter"/>
</dbReference>
<dbReference type="CDD" id="cd00299">
    <property type="entry name" value="GST_C_family"/>
    <property type="match status" value="1"/>
</dbReference>
<keyword evidence="3" id="KW-0808">Transferase</keyword>
<dbReference type="SFLD" id="SFLDS00019">
    <property type="entry name" value="Glutathione_Transferase_(cytos"/>
    <property type="match status" value="1"/>
</dbReference>
<dbReference type="Gene3D" id="1.20.1050.10">
    <property type="match status" value="1"/>
</dbReference>
<dbReference type="SFLD" id="SFLDG00358">
    <property type="entry name" value="Main_(cytGST)"/>
    <property type="match status" value="1"/>
</dbReference>
<dbReference type="RefSeq" id="WP_182295062.1">
    <property type="nucleotide sequence ID" value="NZ_CP059851.1"/>
</dbReference>
<evidence type="ECO:0000313" key="3">
    <source>
        <dbReference type="EMBL" id="QMW22217.1"/>
    </source>
</evidence>
<dbReference type="SUPFAM" id="SSF52833">
    <property type="entry name" value="Thioredoxin-like"/>
    <property type="match status" value="1"/>
</dbReference>
<dbReference type="InterPro" id="IPR010987">
    <property type="entry name" value="Glutathione-S-Trfase_C-like"/>
</dbReference>
<accession>A0A7G5IFS5</accession>
<dbReference type="PANTHER" id="PTHR43968">
    <property type="match status" value="1"/>
</dbReference>
<evidence type="ECO:0000259" key="2">
    <source>
        <dbReference type="PROSITE" id="PS50405"/>
    </source>
</evidence>
<dbReference type="PROSITE" id="PS50404">
    <property type="entry name" value="GST_NTER"/>
    <property type="match status" value="1"/>
</dbReference>
<feature type="domain" description="GST N-terminal" evidence="1">
    <location>
        <begin position="1"/>
        <end position="77"/>
    </location>
</feature>
<dbReference type="SUPFAM" id="SSF47616">
    <property type="entry name" value="GST C-terminal domain-like"/>
    <property type="match status" value="1"/>
</dbReference>
<dbReference type="EMBL" id="CP059851">
    <property type="protein sequence ID" value="QMW22217.1"/>
    <property type="molecule type" value="Genomic_DNA"/>
</dbReference>
<evidence type="ECO:0000259" key="1">
    <source>
        <dbReference type="PROSITE" id="PS50404"/>
    </source>
</evidence>
<dbReference type="InterPro" id="IPR050983">
    <property type="entry name" value="GST_Omega/HSP26"/>
</dbReference>
<feature type="domain" description="GST C-terminal" evidence="2">
    <location>
        <begin position="82"/>
        <end position="207"/>
    </location>
</feature>